<gene>
    <name evidence="1" type="ORF">J2W55_003499</name>
</gene>
<protein>
    <submittedName>
        <fullName evidence="1">Uncharacterized protein</fullName>
    </submittedName>
</protein>
<proteinExistence type="predicted"/>
<accession>A0ABU1TEH5</accession>
<name>A0ABU1TEH5_9SPHI</name>
<organism evidence="1 2">
    <name type="scientific">Mucilaginibacter pocheonensis</name>
    <dbReference type="NCBI Taxonomy" id="398050"/>
    <lineage>
        <taxon>Bacteria</taxon>
        <taxon>Pseudomonadati</taxon>
        <taxon>Bacteroidota</taxon>
        <taxon>Sphingobacteriia</taxon>
        <taxon>Sphingobacteriales</taxon>
        <taxon>Sphingobacteriaceae</taxon>
        <taxon>Mucilaginibacter</taxon>
    </lineage>
</organism>
<reference evidence="1 2" key="1">
    <citation type="submission" date="2023-07" db="EMBL/GenBank/DDBJ databases">
        <title>Sorghum-associated microbial communities from plants grown in Nebraska, USA.</title>
        <authorList>
            <person name="Schachtman D."/>
        </authorList>
    </citation>
    <scope>NUCLEOTIDE SEQUENCE [LARGE SCALE GENOMIC DNA]</scope>
    <source>
        <strain evidence="1 2">3262</strain>
    </source>
</reference>
<dbReference type="RefSeq" id="WP_310098280.1">
    <property type="nucleotide sequence ID" value="NZ_JAVDUU010000003.1"/>
</dbReference>
<sequence>MKTFLKMPLIKANAMLDKLSQTDSFFKDPAISCWAKKQGKISIYSFAMVFATAEELQANYKAMRDHVAISFQSQVLESSAERWNLYLFYIVQEKMAHGLKQEIEHDKFSTRKIVCANVEGIIDEVRIQALIEAELFDFPITQRPVSTGTLRGLLDSAHPAVGQVLSKFADADKTASLEDLLNLLGHE</sequence>
<evidence type="ECO:0000313" key="1">
    <source>
        <dbReference type="EMBL" id="MDR6943646.1"/>
    </source>
</evidence>
<dbReference type="Pfam" id="PF20289">
    <property type="entry name" value="MComp1"/>
    <property type="match status" value="1"/>
</dbReference>
<evidence type="ECO:0000313" key="2">
    <source>
        <dbReference type="Proteomes" id="UP001247620"/>
    </source>
</evidence>
<keyword evidence="2" id="KW-1185">Reference proteome</keyword>
<dbReference type="InterPro" id="IPR046905">
    <property type="entry name" value="ABC-3C_MC1"/>
</dbReference>
<dbReference type="EMBL" id="JAVDUU010000003">
    <property type="protein sequence ID" value="MDR6943646.1"/>
    <property type="molecule type" value="Genomic_DNA"/>
</dbReference>
<dbReference type="Proteomes" id="UP001247620">
    <property type="component" value="Unassembled WGS sequence"/>
</dbReference>
<comment type="caution">
    <text evidence="1">The sequence shown here is derived from an EMBL/GenBank/DDBJ whole genome shotgun (WGS) entry which is preliminary data.</text>
</comment>